<dbReference type="Gramene" id="PRQ55647">
    <property type="protein sequence ID" value="PRQ55647"/>
    <property type="gene ID" value="RchiOBHm_Chr1g0326901"/>
</dbReference>
<protein>
    <submittedName>
        <fullName evidence="2">Uncharacterized protein</fullName>
    </submittedName>
</protein>
<reference evidence="2 3" key="1">
    <citation type="journal article" date="2018" name="Nat. Genet.">
        <title>The Rosa genome provides new insights in the design of modern roses.</title>
        <authorList>
            <person name="Bendahmane M."/>
        </authorList>
    </citation>
    <scope>NUCLEOTIDE SEQUENCE [LARGE SCALE GENOMIC DNA]</scope>
    <source>
        <strain evidence="3">cv. Old Blush</strain>
    </source>
</reference>
<proteinExistence type="predicted"/>
<evidence type="ECO:0000313" key="2">
    <source>
        <dbReference type="EMBL" id="PRQ55647.1"/>
    </source>
</evidence>
<evidence type="ECO:0000256" key="1">
    <source>
        <dbReference type="SAM" id="MobiDB-lite"/>
    </source>
</evidence>
<accession>A0A2P6SAD9</accession>
<feature type="compositionally biased region" description="Basic and acidic residues" evidence="1">
    <location>
        <begin position="1"/>
        <end position="10"/>
    </location>
</feature>
<keyword evidence="3" id="KW-1185">Reference proteome</keyword>
<dbReference type="Proteomes" id="UP000238479">
    <property type="component" value="Chromosome 1"/>
</dbReference>
<organism evidence="2 3">
    <name type="scientific">Rosa chinensis</name>
    <name type="common">China rose</name>
    <dbReference type="NCBI Taxonomy" id="74649"/>
    <lineage>
        <taxon>Eukaryota</taxon>
        <taxon>Viridiplantae</taxon>
        <taxon>Streptophyta</taxon>
        <taxon>Embryophyta</taxon>
        <taxon>Tracheophyta</taxon>
        <taxon>Spermatophyta</taxon>
        <taxon>Magnoliopsida</taxon>
        <taxon>eudicotyledons</taxon>
        <taxon>Gunneridae</taxon>
        <taxon>Pentapetalae</taxon>
        <taxon>rosids</taxon>
        <taxon>fabids</taxon>
        <taxon>Rosales</taxon>
        <taxon>Rosaceae</taxon>
        <taxon>Rosoideae</taxon>
        <taxon>Rosoideae incertae sedis</taxon>
        <taxon>Rosa</taxon>
    </lineage>
</organism>
<feature type="compositionally biased region" description="Low complexity" evidence="1">
    <location>
        <begin position="62"/>
        <end position="71"/>
    </location>
</feature>
<dbReference type="STRING" id="74649.A0A2P6SAD9"/>
<dbReference type="AlphaFoldDB" id="A0A2P6SAD9"/>
<feature type="region of interest" description="Disordered" evidence="1">
    <location>
        <begin position="1"/>
        <end position="71"/>
    </location>
</feature>
<evidence type="ECO:0000313" key="3">
    <source>
        <dbReference type="Proteomes" id="UP000238479"/>
    </source>
</evidence>
<gene>
    <name evidence="2" type="ORF">RchiOBHm_Chr1g0326901</name>
</gene>
<dbReference type="EMBL" id="PDCK01000039">
    <property type="protein sequence ID" value="PRQ55647.1"/>
    <property type="molecule type" value="Genomic_DNA"/>
</dbReference>
<comment type="caution">
    <text evidence="2">The sequence shown here is derived from an EMBL/GenBank/DDBJ whole genome shotgun (WGS) entry which is preliminary data.</text>
</comment>
<feature type="compositionally biased region" description="Pro residues" evidence="1">
    <location>
        <begin position="44"/>
        <end position="61"/>
    </location>
</feature>
<feature type="compositionally biased region" description="Polar residues" evidence="1">
    <location>
        <begin position="17"/>
        <end position="40"/>
    </location>
</feature>
<name>A0A2P6SAD9_ROSCH</name>
<sequence>MSHSHSHNESDTVPLHPSSQSDINQIKNQINASVQSSPTTVLPAKPPSPTAPPSPSPPPPSSNLTSPTGPSLLIQAQAAAVCPRPSSRPLRRQQ</sequence>